<feature type="compositionally biased region" description="Gly residues" evidence="9">
    <location>
        <begin position="272"/>
        <end position="289"/>
    </location>
</feature>
<evidence type="ECO:0000313" key="12">
    <source>
        <dbReference type="Proteomes" id="UP000017836"/>
    </source>
</evidence>
<feature type="compositionally biased region" description="Gly residues" evidence="9">
    <location>
        <begin position="307"/>
        <end position="349"/>
    </location>
</feature>
<dbReference type="OrthoDB" id="8062037at2759"/>
<evidence type="ECO:0000256" key="6">
    <source>
        <dbReference type="ARBA" id="ARBA00022786"/>
    </source>
</evidence>
<proteinExistence type="predicted"/>
<reference evidence="12" key="1">
    <citation type="journal article" date="2013" name="Science">
        <title>The Amborella genome and the evolution of flowering plants.</title>
        <authorList>
            <consortium name="Amborella Genome Project"/>
        </authorList>
    </citation>
    <scope>NUCLEOTIDE SEQUENCE [LARGE SCALE GENOMIC DNA]</scope>
</reference>
<dbReference type="OMA" id="EPRQYFC"/>
<keyword evidence="6" id="KW-0833">Ubl conjugation pathway</keyword>
<dbReference type="Pfam" id="PF14369">
    <property type="entry name" value="Zn_ribbon_19"/>
    <property type="match status" value="1"/>
</dbReference>
<evidence type="ECO:0000256" key="1">
    <source>
        <dbReference type="ARBA" id="ARBA00000900"/>
    </source>
</evidence>
<dbReference type="PROSITE" id="PS50089">
    <property type="entry name" value="ZF_RING_2"/>
    <property type="match status" value="1"/>
</dbReference>
<dbReference type="GO" id="GO:0016567">
    <property type="term" value="P:protein ubiquitination"/>
    <property type="evidence" value="ECO:0000318"/>
    <property type="project" value="GO_Central"/>
</dbReference>
<keyword evidence="5 8" id="KW-0863">Zinc-finger</keyword>
<dbReference type="InterPro" id="IPR039525">
    <property type="entry name" value="RNF126-like_zinc-ribbon"/>
</dbReference>
<dbReference type="SMART" id="SM00184">
    <property type="entry name" value="RING"/>
    <property type="match status" value="1"/>
</dbReference>
<dbReference type="InterPro" id="IPR001841">
    <property type="entry name" value="Znf_RING"/>
</dbReference>
<feature type="region of interest" description="Disordered" evidence="9">
    <location>
        <begin position="306"/>
        <end position="366"/>
    </location>
</feature>
<evidence type="ECO:0000256" key="7">
    <source>
        <dbReference type="ARBA" id="ARBA00022833"/>
    </source>
</evidence>
<feature type="domain" description="RING-type" evidence="10">
    <location>
        <begin position="194"/>
        <end position="235"/>
    </location>
</feature>
<feature type="compositionally biased region" description="Basic and acidic residues" evidence="9">
    <location>
        <begin position="350"/>
        <end position="366"/>
    </location>
</feature>
<evidence type="ECO:0000256" key="8">
    <source>
        <dbReference type="PROSITE-ProRule" id="PRU00175"/>
    </source>
</evidence>
<evidence type="ECO:0000256" key="4">
    <source>
        <dbReference type="ARBA" id="ARBA00022723"/>
    </source>
</evidence>
<dbReference type="eggNOG" id="KOG0800">
    <property type="taxonomic scope" value="Eukaryota"/>
</dbReference>
<organism evidence="11 12">
    <name type="scientific">Amborella trichopoda</name>
    <dbReference type="NCBI Taxonomy" id="13333"/>
    <lineage>
        <taxon>Eukaryota</taxon>
        <taxon>Viridiplantae</taxon>
        <taxon>Streptophyta</taxon>
        <taxon>Embryophyta</taxon>
        <taxon>Tracheophyta</taxon>
        <taxon>Spermatophyta</taxon>
        <taxon>Magnoliopsida</taxon>
        <taxon>Amborellales</taxon>
        <taxon>Amborellaceae</taxon>
        <taxon>Amborella</taxon>
    </lineage>
</organism>
<dbReference type="Pfam" id="PF13639">
    <property type="entry name" value="zf-RING_2"/>
    <property type="match status" value="1"/>
</dbReference>
<dbReference type="GO" id="GO:0005737">
    <property type="term" value="C:cytoplasm"/>
    <property type="evidence" value="ECO:0000318"/>
    <property type="project" value="GO_Central"/>
</dbReference>
<keyword evidence="12" id="KW-1185">Reference proteome</keyword>
<evidence type="ECO:0000313" key="11">
    <source>
        <dbReference type="EMBL" id="ERN09401.1"/>
    </source>
</evidence>
<keyword evidence="7" id="KW-0862">Zinc</keyword>
<dbReference type="Gene3D" id="3.30.40.10">
    <property type="entry name" value="Zinc/RING finger domain, C3HC4 (zinc finger)"/>
    <property type="match status" value="1"/>
</dbReference>
<dbReference type="GO" id="GO:0008270">
    <property type="term" value="F:zinc ion binding"/>
    <property type="evidence" value="ECO:0007669"/>
    <property type="project" value="UniProtKB-KW"/>
</dbReference>
<accession>W1PNU5</accession>
<dbReference type="PANTHER" id="PTHR15710">
    <property type="entry name" value="E3 UBIQUITIN-PROTEIN LIGASE PRAJA"/>
    <property type="match status" value="1"/>
</dbReference>
<evidence type="ECO:0000256" key="2">
    <source>
        <dbReference type="ARBA" id="ARBA00012483"/>
    </source>
</evidence>
<feature type="region of interest" description="Disordered" evidence="9">
    <location>
        <begin position="244"/>
        <end position="292"/>
    </location>
</feature>
<dbReference type="HOGENOM" id="CLU_034892_3_1_1"/>
<evidence type="ECO:0000256" key="5">
    <source>
        <dbReference type="ARBA" id="ARBA00022771"/>
    </source>
</evidence>
<dbReference type="GO" id="GO:0061630">
    <property type="term" value="F:ubiquitin protein ligase activity"/>
    <property type="evidence" value="ECO:0000318"/>
    <property type="project" value="GO_Central"/>
</dbReference>
<keyword evidence="4" id="KW-0479">Metal-binding</keyword>
<dbReference type="InterPro" id="IPR013083">
    <property type="entry name" value="Znf_RING/FYVE/PHD"/>
</dbReference>
<gene>
    <name evidence="11" type="ORF">AMTR_s00029p00043520</name>
</gene>
<dbReference type="PANTHER" id="PTHR15710:SF202">
    <property type="entry name" value="RING-TYPE E3 UBIQUITIN TRANSFERASE"/>
    <property type="match status" value="1"/>
</dbReference>
<protein>
    <recommendedName>
        <fullName evidence="2">RING-type E3 ubiquitin transferase</fullName>
        <ecNumber evidence="2">2.3.2.27</ecNumber>
    </recommendedName>
</protein>
<dbReference type="FunFam" id="3.30.40.10:FF:000022">
    <property type="entry name" value="E3 ubiquitin-protein ligase RING1-like"/>
    <property type="match status" value="1"/>
</dbReference>
<evidence type="ECO:0000256" key="3">
    <source>
        <dbReference type="ARBA" id="ARBA00022679"/>
    </source>
</evidence>
<dbReference type="AlphaFoldDB" id="W1PNU5"/>
<comment type="catalytic activity">
    <reaction evidence="1">
        <text>S-ubiquitinyl-[E2 ubiquitin-conjugating enzyme]-L-cysteine + [acceptor protein]-L-lysine = [E2 ubiquitin-conjugating enzyme]-L-cysteine + N(6)-ubiquitinyl-[acceptor protein]-L-lysine.</text>
        <dbReference type="EC" id="2.3.2.27"/>
    </reaction>
</comment>
<keyword evidence="3" id="KW-0808">Transferase</keyword>
<dbReference type="EC" id="2.3.2.27" evidence="2"/>
<dbReference type="Gramene" id="ERN09401">
    <property type="protein sequence ID" value="ERN09401"/>
    <property type="gene ID" value="AMTR_s00029p00043520"/>
</dbReference>
<dbReference type="Proteomes" id="UP000017836">
    <property type="component" value="Unassembled WGS sequence"/>
</dbReference>
<name>W1PNU5_AMBTC</name>
<evidence type="ECO:0000259" key="10">
    <source>
        <dbReference type="PROSITE" id="PS50089"/>
    </source>
</evidence>
<sequence>MSTTANAAAPPSLSFWCHQCSRTVYLSPPPSGSADLVCPNCHGGFLEELESPPPSIPNPFLNFFEPFSGHFSGRERIFAPPSRPISNPDDVFAVHDQSDPMVFNPLIFLQDYLQTLVQGRPNFQVVFETSDNAAPAGFRLNDYFVGPGLEQLIQHLAENDPNRYGTPPASESAIDSLPEVRVSSELLNSDTSQCAVCKDAFEEGSFAKQLPCKHIYHGDCILPWLELHNSCPVCRYELPTDDQDYERRNQGEGRPNQGEGRRNPAGQPESGGDSGEGSAGDGGSGGQQGQGRRFRISIPWRLNALVAGGGSENSGGESGRAGEGGGENSGGQGERGGVVGGSGSGSGGDNRGDGAGDSRLRQEDLD</sequence>
<dbReference type="EMBL" id="KI392980">
    <property type="protein sequence ID" value="ERN09401.1"/>
    <property type="molecule type" value="Genomic_DNA"/>
</dbReference>
<evidence type="ECO:0000256" key="9">
    <source>
        <dbReference type="SAM" id="MobiDB-lite"/>
    </source>
</evidence>
<dbReference type="SUPFAM" id="SSF57850">
    <property type="entry name" value="RING/U-box"/>
    <property type="match status" value="1"/>
</dbReference>
<dbReference type="CDD" id="cd16667">
    <property type="entry name" value="RING-H2_RNF126-like"/>
    <property type="match status" value="1"/>
</dbReference>